<dbReference type="InterPro" id="IPR011990">
    <property type="entry name" value="TPR-like_helical_dom_sf"/>
</dbReference>
<evidence type="ECO:0000256" key="2">
    <source>
        <dbReference type="SAM" id="Phobius"/>
    </source>
</evidence>
<sequence length="256" mass="29482">MSWITIIGIILFLGGLTGALTLIMRKMPTLANLSQEPQPSLNGKLGEEIKARIRGIKYSNFLPMALTQLEKNLRRLRLFVLRIDNLFVALIKKSRDHSDVWTIRSRAWMEHRRLKKKEKIQLLEQLDKVEVSQTIQNIAKEVAKDEDEAFKEKVAIVNSVEDENVVEPLIVQPIEEQPEEEEILTVSEEEKKYIDAIAQNPKDVESYRALCDMYFNRQSYSDARACFRQVLKLDPSDEATKAKLESIKGLKSAKKK</sequence>
<reference evidence="3 4" key="1">
    <citation type="journal article" date="2016" name="Nat. Commun.">
        <title>Thousands of microbial genomes shed light on interconnected biogeochemical processes in an aquifer system.</title>
        <authorList>
            <person name="Anantharaman K."/>
            <person name="Brown C.T."/>
            <person name="Hug L.A."/>
            <person name="Sharon I."/>
            <person name="Castelle C.J."/>
            <person name="Probst A.J."/>
            <person name="Thomas B.C."/>
            <person name="Singh A."/>
            <person name="Wilkins M.J."/>
            <person name="Karaoz U."/>
            <person name="Brodie E.L."/>
            <person name="Williams K.H."/>
            <person name="Hubbard S.S."/>
            <person name="Banfield J.F."/>
        </authorList>
    </citation>
    <scope>NUCLEOTIDE SEQUENCE [LARGE SCALE GENOMIC DNA]</scope>
</reference>
<name>A0A1G2FQE6_9BACT</name>
<keyword evidence="2" id="KW-0472">Membrane</keyword>
<evidence type="ECO:0000313" key="4">
    <source>
        <dbReference type="Proteomes" id="UP000177126"/>
    </source>
</evidence>
<dbReference type="SUPFAM" id="SSF48452">
    <property type="entry name" value="TPR-like"/>
    <property type="match status" value="1"/>
</dbReference>
<dbReference type="InterPro" id="IPR019734">
    <property type="entry name" value="TPR_rpt"/>
</dbReference>
<dbReference type="AlphaFoldDB" id="A0A1G2FQE6"/>
<keyword evidence="2" id="KW-0812">Transmembrane</keyword>
<dbReference type="PROSITE" id="PS50005">
    <property type="entry name" value="TPR"/>
    <property type="match status" value="1"/>
</dbReference>
<comment type="caution">
    <text evidence="3">The sequence shown here is derived from an EMBL/GenBank/DDBJ whole genome shotgun (WGS) entry which is preliminary data.</text>
</comment>
<gene>
    <name evidence="3" type="ORF">A3B04_01095</name>
</gene>
<evidence type="ECO:0000256" key="1">
    <source>
        <dbReference type="PROSITE-ProRule" id="PRU00339"/>
    </source>
</evidence>
<dbReference type="EMBL" id="MHNF01000036">
    <property type="protein sequence ID" value="OGZ40295.1"/>
    <property type="molecule type" value="Genomic_DNA"/>
</dbReference>
<feature type="repeat" description="TPR" evidence="1">
    <location>
        <begin position="204"/>
        <end position="237"/>
    </location>
</feature>
<evidence type="ECO:0000313" key="3">
    <source>
        <dbReference type="EMBL" id="OGZ40295.1"/>
    </source>
</evidence>
<proteinExistence type="predicted"/>
<keyword evidence="1" id="KW-0802">TPR repeat</keyword>
<dbReference type="Gene3D" id="1.25.40.10">
    <property type="entry name" value="Tetratricopeptide repeat domain"/>
    <property type="match status" value="1"/>
</dbReference>
<accession>A0A1G2FQE6</accession>
<feature type="transmembrane region" description="Helical" evidence="2">
    <location>
        <begin position="6"/>
        <end position="24"/>
    </location>
</feature>
<keyword evidence="2" id="KW-1133">Transmembrane helix</keyword>
<dbReference type="Proteomes" id="UP000177126">
    <property type="component" value="Unassembled WGS sequence"/>
</dbReference>
<protein>
    <submittedName>
        <fullName evidence="3">Uncharacterized protein</fullName>
    </submittedName>
</protein>
<organism evidence="3 4">
    <name type="scientific">Candidatus Portnoybacteria bacterium RIFCSPLOWO2_02_FULL_39_11</name>
    <dbReference type="NCBI Taxonomy" id="1802001"/>
    <lineage>
        <taxon>Bacteria</taxon>
        <taxon>Candidatus Portnoyibacteriota</taxon>
    </lineage>
</organism>